<sequence>MTRVTFCGSRKIHYVFCEMYVLLRLTCSNTQIIHTVLITKGIFIFLTLFGFMLMSYVQIVKAILRIPTATSKYKAFSICASHLAVVSLFYGTLCMVYLKSLHTYPMKDSVATVVYAVVTPMMNPFIYSLRNKDTHGAVRRLFLGKGF</sequence>
<feature type="transmembrane region" description="Helical" evidence="8">
    <location>
        <begin position="32"/>
        <end position="54"/>
    </location>
</feature>
<evidence type="ECO:0000256" key="6">
    <source>
        <dbReference type="ARBA" id="ARBA00023170"/>
    </source>
</evidence>
<dbReference type="InterPro" id="IPR000725">
    <property type="entry name" value="Olfact_rcpt"/>
</dbReference>
<evidence type="ECO:0000256" key="8">
    <source>
        <dbReference type="SAM" id="Phobius"/>
    </source>
</evidence>
<evidence type="ECO:0000256" key="2">
    <source>
        <dbReference type="ARBA" id="ARBA00022692"/>
    </source>
</evidence>
<dbReference type="SUPFAM" id="SSF81321">
    <property type="entry name" value="Family A G protein-coupled receptor-like"/>
    <property type="match status" value="1"/>
</dbReference>
<evidence type="ECO:0000256" key="7">
    <source>
        <dbReference type="ARBA" id="ARBA00023224"/>
    </source>
</evidence>
<dbReference type="Pfam" id="PF13853">
    <property type="entry name" value="7tm_4"/>
    <property type="match status" value="1"/>
</dbReference>
<dbReference type="PRINTS" id="PR00245">
    <property type="entry name" value="OLFACTORYR"/>
</dbReference>
<evidence type="ECO:0000256" key="3">
    <source>
        <dbReference type="ARBA" id="ARBA00022989"/>
    </source>
</evidence>
<evidence type="ECO:0000256" key="4">
    <source>
        <dbReference type="ARBA" id="ARBA00023040"/>
    </source>
</evidence>
<reference evidence="10 11" key="1">
    <citation type="journal article" date="2019" name="Mol. Ecol. Resour.">
        <title>Improving Illumina assemblies with Hi-C and long reads: an example with the North African dromedary.</title>
        <authorList>
            <person name="Elbers J.P."/>
            <person name="Rogers M.F."/>
            <person name="Perelman P.L."/>
            <person name="Proskuryakova A.A."/>
            <person name="Serdyukova N.A."/>
            <person name="Johnson W.E."/>
            <person name="Horin P."/>
            <person name="Corander J."/>
            <person name="Murphy D."/>
            <person name="Burger P.A."/>
        </authorList>
    </citation>
    <scope>NUCLEOTIDE SEQUENCE [LARGE SCALE GENOMIC DNA]</scope>
    <source>
        <strain evidence="10">Drom800</strain>
        <tissue evidence="10">Blood</tissue>
    </source>
</reference>
<protein>
    <submittedName>
        <fullName evidence="10">Olfactory receptor 1D2</fullName>
    </submittedName>
</protein>
<proteinExistence type="predicted"/>
<keyword evidence="4" id="KW-0297">G-protein coupled receptor</keyword>
<dbReference type="InterPro" id="IPR017452">
    <property type="entry name" value="GPCR_Rhodpsn_7TM"/>
</dbReference>
<organism evidence="10 11">
    <name type="scientific">Camelus dromedarius</name>
    <name type="common">Dromedary</name>
    <name type="synonym">Arabian camel</name>
    <dbReference type="NCBI Taxonomy" id="9838"/>
    <lineage>
        <taxon>Eukaryota</taxon>
        <taxon>Metazoa</taxon>
        <taxon>Chordata</taxon>
        <taxon>Craniata</taxon>
        <taxon>Vertebrata</taxon>
        <taxon>Euteleostomi</taxon>
        <taxon>Mammalia</taxon>
        <taxon>Eutheria</taxon>
        <taxon>Laurasiatheria</taxon>
        <taxon>Artiodactyla</taxon>
        <taxon>Tylopoda</taxon>
        <taxon>Camelidae</taxon>
        <taxon>Camelus</taxon>
    </lineage>
</organism>
<dbReference type="EMBL" id="JWIN03000016">
    <property type="protein sequence ID" value="KAB1265125.1"/>
    <property type="molecule type" value="Genomic_DNA"/>
</dbReference>
<keyword evidence="5 8" id="KW-0472">Membrane</keyword>
<comment type="subcellular location">
    <subcellularLocation>
        <location evidence="1">Membrane</location>
        <topology evidence="1">Multi-pass membrane protein</topology>
    </subcellularLocation>
</comment>
<dbReference type="GO" id="GO:0004984">
    <property type="term" value="F:olfactory receptor activity"/>
    <property type="evidence" value="ECO:0007669"/>
    <property type="project" value="InterPro"/>
</dbReference>
<dbReference type="GO" id="GO:0004930">
    <property type="term" value="F:G protein-coupled receptor activity"/>
    <property type="evidence" value="ECO:0007669"/>
    <property type="project" value="UniProtKB-KW"/>
</dbReference>
<dbReference type="PROSITE" id="PS50262">
    <property type="entry name" value="G_PROTEIN_RECEP_F1_2"/>
    <property type="match status" value="1"/>
</dbReference>
<feature type="transmembrane region" description="Helical" evidence="8">
    <location>
        <begin position="110"/>
        <end position="129"/>
    </location>
</feature>
<evidence type="ECO:0000313" key="10">
    <source>
        <dbReference type="EMBL" id="KAB1265125.1"/>
    </source>
</evidence>
<keyword evidence="3 8" id="KW-1133">Transmembrane helix</keyword>
<feature type="transmembrane region" description="Helical" evidence="8">
    <location>
        <begin position="75"/>
        <end position="98"/>
    </location>
</feature>
<dbReference type="Gene3D" id="1.20.1070.10">
    <property type="entry name" value="Rhodopsin 7-helix transmembrane proteins"/>
    <property type="match status" value="1"/>
</dbReference>
<evidence type="ECO:0000256" key="1">
    <source>
        <dbReference type="ARBA" id="ARBA00004141"/>
    </source>
</evidence>
<keyword evidence="2 8" id="KW-0812">Transmembrane</keyword>
<keyword evidence="7" id="KW-0807">Transducer</keyword>
<evidence type="ECO:0000259" key="9">
    <source>
        <dbReference type="PROSITE" id="PS50262"/>
    </source>
</evidence>
<keyword evidence="11" id="KW-1185">Reference proteome</keyword>
<dbReference type="PANTHER" id="PTHR48001">
    <property type="entry name" value="OLFACTORY RECEPTOR"/>
    <property type="match status" value="1"/>
</dbReference>
<feature type="domain" description="G-protein coupled receptors family 1 profile" evidence="9">
    <location>
        <begin position="1"/>
        <end position="127"/>
    </location>
</feature>
<name>A0A5N4D211_CAMDR</name>
<dbReference type="AlphaFoldDB" id="A0A5N4D211"/>
<dbReference type="Proteomes" id="UP000299084">
    <property type="component" value="Unassembled WGS sequence"/>
</dbReference>
<evidence type="ECO:0000256" key="5">
    <source>
        <dbReference type="ARBA" id="ARBA00023136"/>
    </source>
</evidence>
<dbReference type="GO" id="GO:0016020">
    <property type="term" value="C:membrane"/>
    <property type="evidence" value="ECO:0007669"/>
    <property type="project" value="UniProtKB-SubCell"/>
</dbReference>
<keyword evidence="6 10" id="KW-0675">Receptor</keyword>
<evidence type="ECO:0000313" key="11">
    <source>
        <dbReference type="Proteomes" id="UP000299084"/>
    </source>
</evidence>
<comment type="caution">
    <text evidence="10">The sequence shown here is derived from an EMBL/GenBank/DDBJ whole genome shotgun (WGS) entry which is preliminary data.</text>
</comment>
<gene>
    <name evidence="10" type="ORF">Cadr_000019059</name>
</gene>
<accession>A0A5N4D211</accession>